<name>A0A3N2Q2N5_SODAK</name>
<gene>
    <name evidence="2" type="ORF">SODALDRAFT_109178</name>
</gene>
<dbReference type="GeneID" id="39575011"/>
<dbReference type="Proteomes" id="UP000272025">
    <property type="component" value="Unassembled WGS sequence"/>
</dbReference>
<organism evidence="2 3">
    <name type="scientific">Sodiomyces alkalinus (strain CBS 110278 / VKM F-3762 / F11)</name>
    <name type="common">Alkaliphilic filamentous fungus</name>
    <dbReference type="NCBI Taxonomy" id="1314773"/>
    <lineage>
        <taxon>Eukaryota</taxon>
        <taxon>Fungi</taxon>
        <taxon>Dikarya</taxon>
        <taxon>Ascomycota</taxon>
        <taxon>Pezizomycotina</taxon>
        <taxon>Sordariomycetes</taxon>
        <taxon>Hypocreomycetidae</taxon>
        <taxon>Glomerellales</taxon>
        <taxon>Plectosphaerellaceae</taxon>
        <taxon>Sodiomyces</taxon>
    </lineage>
</organism>
<feature type="region of interest" description="Disordered" evidence="1">
    <location>
        <begin position="65"/>
        <end position="139"/>
    </location>
</feature>
<feature type="compositionally biased region" description="Basic and acidic residues" evidence="1">
    <location>
        <begin position="95"/>
        <end position="105"/>
    </location>
</feature>
<feature type="compositionally biased region" description="Basic and acidic residues" evidence="1">
    <location>
        <begin position="74"/>
        <end position="86"/>
    </location>
</feature>
<dbReference type="EMBL" id="ML119052">
    <property type="protein sequence ID" value="ROT40986.1"/>
    <property type="molecule type" value="Genomic_DNA"/>
</dbReference>
<proteinExistence type="predicted"/>
<reference evidence="2 3" key="1">
    <citation type="journal article" date="2018" name="Mol. Ecol.">
        <title>The obligate alkalophilic soda-lake fungus Sodiomyces alkalinus has shifted to a protein diet.</title>
        <authorList>
            <person name="Grum-Grzhimaylo A.A."/>
            <person name="Falkoski D.L."/>
            <person name="van den Heuvel J."/>
            <person name="Valero-Jimenez C.A."/>
            <person name="Min B."/>
            <person name="Choi I.G."/>
            <person name="Lipzen A."/>
            <person name="Daum C.G."/>
            <person name="Aanen D.K."/>
            <person name="Tsang A."/>
            <person name="Henrissat B."/>
            <person name="Bilanenko E.N."/>
            <person name="de Vries R.P."/>
            <person name="van Kan J.A.L."/>
            <person name="Grigoriev I.V."/>
            <person name="Debets A.J.M."/>
        </authorList>
    </citation>
    <scope>NUCLEOTIDE SEQUENCE [LARGE SCALE GENOMIC DNA]</scope>
    <source>
        <strain evidence="2 3">F11</strain>
    </source>
</reference>
<dbReference type="AlphaFoldDB" id="A0A3N2Q2N5"/>
<sequence>MRHPPHVILFLLEVLHEAPPHVILFLLEVLNEAPKRPPPRRPRAKVLQIDWQASRKVLHRCEAPKFKSSRPTRGVKEKVLHRREAPSKSPLGRLEASRKVLHRCEASSGSPPDRLAGVKESPLPKQALGTSRQALYRRGHFGKSPLDRLEASRKALLRRSKGGPRDSERPPVYKSGGNFNLEVLFGGTVTSSNSTWFASPFPLPISLSLSSPSQTDMFFQSTSRFTRVRTWASRFPRCKAPVQIDTFVCSVVVRSFLLLQVVSLVFWENT</sequence>
<evidence type="ECO:0000313" key="3">
    <source>
        <dbReference type="Proteomes" id="UP000272025"/>
    </source>
</evidence>
<keyword evidence="3" id="KW-1185">Reference proteome</keyword>
<evidence type="ECO:0000256" key="1">
    <source>
        <dbReference type="SAM" id="MobiDB-lite"/>
    </source>
</evidence>
<protein>
    <submittedName>
        <fullName evidence="2">Uncharacterized protein</fullName>
    </submittedName>
</protein>
<accession>A0A3N2Q2N5</accession>
<evidence type="ECO:0000313" key="2">
    <source>
        <dbReference type="EMBL" id="ROT40986.1"/>
    </source>
</evidence>
<dbReference type="RefSeq" id="XP_028468792.1">
    <property type="nucleotide sequence ID" value="XM_028606533.1"/>
</dbReference>